<reference evidence="1 2" key="1">
    <citation type="submission" date="2016-02" db="EMBL/GenBank/DDBJ databases">
        <title>Genome analysis of coral dinoflagellate symbionts highlights evolutionary adaptations to a symbiotic lifestyle.</title>
        <authorList>
            <person name="Aranda M."/>
            <person name="Li Y."/>
            <person name="Liew Y.J."/>
            <person name="Baumgarten S."/>
            <person name="Simakov O."/>
            <person name="Wilson M."/>
            <person name="Piel J."/>
            <person name="Ashoor H."/>
            <person name="Bougouffa S."/>
            <person name="Bajic V.B."/>
            <person name="Ryu T."/>
            <person name="Ravasi T."/>
            <person name="Bayer T."/>
            <person name="Micklem G."/>
            <person name="Kim H."/>
            <person name="Bhak J."/>
            <person name="Lajeunesse T.C."/>
            <person name="Voolstra C.R."/>
        </authorList>
    </citation>
    <scope>NUCLEOTIDE SEQUENCE [LARGE SCALE GENOMIC DNA]</scope>
    <source>
        <strain evidence="1 2">CCMP2467</strain>
    </source>
</reference>
<proteinExistence type="predicted"/>
<dbReference type="Proteomes" id="UP000186817">
    <property type="component" value="Unassembled WGS sequence"/>
</dbReference>
<comment type="caution">
    <text evidence="1">The sequence shown here is derived from an EMBL/GenBank/DDBJ whole genome shotgun (WGS) entry which is preliminary data.</text>
</comment>
<organism evidence="1 2">
    <name type="scientific">Symbiodinium microadriaticum</name>
    <name type="common">Dinoflagellate</name>
    <name type="synonym">Zooxanthella microadriatica</name>
    <dbReference type="NCBI Taxonomy" id="2951"/>
    <lineage>
        <taxon>Eukaryota</taxon>
        <taxon>Sar</taxon>
        <taxon>Alveolata</taxon>
        <taxon>Dinophyceae</taxon>
        <taxon>Suessiales</taxon>
        <taxon>Symbiodiniaceae</taxon>
        <taxon>Symbiodinium</taxon>
    </lineage>
</organism>
<name>A0A1Q9D5C1_SYMMI</name>
<sequence>MLVSLACWALATRWCLVLLLSHLTGCWTGVGYFLFDSPISWPFVLSLGYVAAGRITLPLFGRKEVSLTFALACAFIVAPEPELRSSLPLRLRFDTALGSLTASEPLCCLAGGTAPSLFFRFFLFTFALEAAQTTLASWAFGFYHFVFEFFKGTAVQTALASWAVGFYHFVVEFFVGTADQTALASLAVLTGGADQIALALWLGAGDLWAGLAAPTFGSA</sequence>
<keyword evidence="2" id="KW-1185">Reference proteome</keyword>
<evidence type="ECO:0000313" key="2">
    <source>
        <dbReference type="Proteomes" id="UP000186817"/>
    </source>
</evidence>
<protein>
    <submittedName>
        <fullName evidence="1">Uncharacterized protein</fullName>
    </submittedName>
</protein>
<dbReference type="AlphaFoldDB" id="A0A1Q9D5C1"/>
<dbReference type="EMBL" id="LSRX01000714">
    <property type="protein sequence ID" value="OLP90399.1"/>
    <property type="molecule type" value="Genomic_DNA"/>
</dbReference>
<accession>A0A1Q9D5C1</accession>
<evidence type="ECO:0000313" key="1">
    <source>
        <dbReference type="EMBL" id="OLP90399.1"/>
    </source>
</evidence>
<gene>
    <name evidence="1" type="ORF">AK812_SmicGene28032</name>
</gene>
<dbReference type="OrthoDB" id="435863at2759"/>